<dbReference type="Proteomes" id="UP001374579">
    <property type="component" value="Unassembled WGS sequence"/>
</dbReference>
<feature type="region of interest" description="Disordered" evidence="1">
    <location>
        <begin position="931"/>
        <end position="958"/>
    </location>
</feature>
<feature type="region of interest" description="Disordered" evidence="1">
    <location>
        <begin position="776"/>
        <end position="804"/>
    </location>
</feature>
<feature type="region of interest" description="Disordered" evidence="1">
    <location>
        <begin position="1043"/>
        <end position="1062"/>
    </location>
</feature>
<keyword evidence="3" id="KW-1185">Reference proteome</keyword>
<accession>A0AAN9G073</accession>
<proteinExistence type="predicted"/>
<evidence type="ECO:0000256" key="1">
    <source>
        <dbReference type="SAM" id="MobiDB-lite"/>
    </source>
</evidence>
<name>A0AAN9G073_9CAEN</name>
<dbReference type="InterPro" id="IPR027417">
    <property type="entry name" value="P-loop_NTPase"/>
</dbReference>
<feature type="compositionally biased region" description="Low complexity" evidence="1">
    <location>
        <begin position="34"/>
        <end position="44"/>
    </location>
</feature>
<dbReference type="EMBL" id="JBAMIC010000024">
    <property type="protein sequence ID" value="KAK7090047.1"/>
    <property type="molecule type" value="Genomic_DNA"/>
</dbReference>
<feature type="compositionally biased region" description="Basic and acidic residues" evidence="1">
    <location>
        <begin position="184"/>
        <end position="208"/>
    </location>
</feature>
<gene>
    <name evidence="2" type="ORF">V1264_009902</name>
</gene>
<feature type="region of interest" description="Disordered" evidence="1">
    <location>
        <begin position="1"/>
        <end position="239"/>
    </location>
</feature>
<reference evidence="2 3" key="1">
    <citation type="submission" date="2024-02" db="EMBL/GenBank/DDBJ databases">
        <title>Chromosome-scale genome assembly of the rough periwinkle Littorina saxatilis.</title>
        <authorList>
            <person name="De Jode A."/>
            <person name="Faria R."/>
            <person name="Formenti G."/>
            <person name="Sims Y."/>
            <person name="Smith T.P."/>
            <person name="Tracey A."/>
            <person name="Wood J.M.D."/>
            <person name="Zagrodzka Z.B."/>
            <person name="Johannesson K."/>
            <person name="Butlin R.K."/>
            <person name="Leder E.H."/>
        </authorList>
    </citation>
    <scope>NUCLEOTIDE SEQUENCE [LARGE SCALE GENOMIC DNA]</scope>
    <source>
        <strain evidence="2">Snail1</strain>
        <tissue evidence="2">Muscle</tissue>
    </source>
</reference>
<dbReference type="SUPFAM" id="SSF52540">
    <property type="entry name" value="P-loop containing nucleoside triphosphate hydrolases"/>
    <property type="match status" value="1"/>
</dbReference>
<sequence length="1340" mass="149140">MNPNNRFPFHSPGRPPHRGYPHPSQQPFNPPPAFQQHQQYHQHQQPPPSPFQHPIFQPGSRVPHQSPDHTDQHQQRYHSPQQRPQGFEAPRQQFHHHPQPQQYQEQHAYQTQSPWQQQGHSPQPRQGQGQHPGQGQGQHRGQGQQQQQAQKGHLLNQERSNQHKGSAVDSTKPADKSGASSAESSKHDALAIDRIKGVVKPREGAADSKRRKKQKQPKSAASDEVVAAGGDNTGVSRKEHKKQLAKELYDEDMHIELKEKLGSELFTTIFFPPQSFYSAHTVQEHESLPVYVQKELKINDSNLACDRSERDVQLCLKVITEVTGEKLCVIFNYPFDNYLSKSPSKKKQDSRQKDKSGNLGSVARGEETGDLVPTAAEERDSQLSTSTPLESSKDLSDQLPHSHHLKFDPRKQFPKLKDIFPTPQDLDKLSKRGDFDVLIISQNQGCIVMETKAVGYNQPVHLDKVKEKVKQAVGQLMKEELVLRHMFSDLVSDLPVKKVMAFPNVSRADLISACSSSDLEKELCSCLSAKSLEEATSKVLCADVWSGERELTPSHDVLLQWWENVTKEDNSWCGSEGGEEAGVTEPGPKLQQAVYEQILARLAGPYSKMTVESKKMAAEARTVADCVHLTGLRYGRHILNEDQLEILDSKDQFVYLTGPPGSGKTLMLGLKGIDWAKKGDHVIVFIPKGVGWGSLVSQTLYQRIKEYASEVSPPSNAGDVIPESAHLTVASEGALPVNAEDVTTGTSSVDFMINPQQESSKKAALSADQLQLDSDLRQSLSSRSTIHRSEDVDGPSDHMSQSGKCHTTTKDVIEDKGVNIHAVEEAASFPVNVNTGTIQKTDGSAEDCIHAEPDKPEGVQENVHKATVQKTEDTAKFVKDLLDQYSDRPVRIIVDEGPTKVDVEHQHRILEGAKTRMEDSRKELQKLLEDMHNGEGSVSSKGEDTVPALSESKVEEGRKKDNEVKALLDKIRHHLHTSSDRLKVLNPSHGRPLVTQSAIWQSHVTVIVSAHRDISDLLTLVDRHVTTGCDSFTANRTLVTSANSDAGENTSEVSETSGPQGTANTRIVLDRLVGEMLDVSGRLYNVETSLDFFVISDVFSLLVKERRRREVSVWSSGVSSFYQPPDFEHKKLTRCLRCPPTVQQVLDMVEKDMADCPDYRYQVNSLHDDRFPLPTDGPEVKLLNHGSHVTQVKDILDCQQCGDDLADYLVNRLRVGSNGGLQPDDVIISGSLDIDNLRGRPFLQALEAKGIQLQGEHKELTSPPPYPGKAFVIGGCPVQGLESAVVVFIPDVSRVSKNTKDLKQFRPGLPDWLKHMGRWNRCHLWFVASRCLSQLIVFHV</sequence>
<feature type="compositionally biased region" description="Low complexity" evidence="1">
    <location>
        <begin position="99"/>
        <end position="129"/>
    </location>
</feature>
<feature type="region of interest" description="Disordered" evidence="1">
    <location>
        <begin position="341"/>
        <end position="406"/>
    </location>
</feature>
<feature type="compositionally biased region" description="Basic and acidic residues" evidence="1">
    <location>
        <begin position="346"/>
        <end position="356"/>
    </location>
</feature>
<protein>
    <submittedName>
        <fullName evidence="2">Uncharacterized protein</fullName>
    </submittedName>
</protein>
<comment type="caution">
    <text evidence="2">The sequence shown here is derived from an EMBL/GenBank/DDBJ whole genome shotgun (WGS) entry which is preliminary data.</text>
</comment>
<organism evidence="2 3">
    <name type="scientific">Littorina saxatilis</name>
    <dbReference type="NCBI Taxonomy" id="31220"/>
    <lineage>
        <taxon>Eukaryota</taxon>
        <taxon>Metazoa</taxon>
        <taxon>Spiralia</taxon>
        <taxon>Lophotrochozoa</taxon>
        <taxon>Mollusca</taxon>
        <taxon>Gastropoda</taxon>
        <taxon>Caenogastropoda</taxon>
        <taxon>Littorinimorpha</taxon>
        <taxon>Littorinoidea</taxon>
        <taxon>Littorinidae</taxon>
        <taxon>Littorina</taxon>
    </lineage>
</organism>
<evidence type="ECO:0000313" key="3">
    <source>
        <dbReference type="Proteomes" id="UP001374579"/>
    </source>
</evidence>
<feature type="compositionally biased region" description="Gly residues" evidence="1">
    <location>
        <begin position="130"/>
        <end position="140"/>
    </location>
</feature>
<evidence type="ECO:0000313" key="2">
    <source>
        <dbReference type="EMBL" id="KAK7090047.1"/>
    </source>
</evidence>